<evidence type="ECO:0000313" key="2">
    <source>
        <dbReference type="Proteomes" id="UP001196413"/>
    </source>
</evidence>
<gene>
    <name evidence="1" type="ORF">KIN20_025206</name>
</gene>
<accession>A0AAD5N915</accession>
<keyword evidence="2" id="KW-1185">Reference proteome</keyword>
<evidence type="ECO:0000313" key="1">
    <source>
        <dbReference type="EMBL" id="KAJ1365002.1"/>
    </source>
</evidence>
<dbReference type="AlphaFoldDB" id="A0AAD5N915"/>
<dbReference type="EMBL" id="JAHQIW010005127">
    <property type="protein sequence ID" value="KAJ1365002.1"/>
    <property type="molecule type" value="Genomic_DNA"/>
</dbReference>
<name>A0AAD5N915_PARTN</name>
<comment type="caution">
    <text evidence="1">The sequence shown here is derived from an EMBL/GenBank/DDBJ whole genome shotgun (WGS) entry which is preliminary data.</text>
</comment>
<reference evidence="1" key="1">
    <citation type="submission" date="2021-06" db="EMBL/GenBank/DDBJ databases">
        <title>Parelaphostrongylus tenuis whole genome reference sequence.</title>
        <authorList>
            <person name="Garwood T.J."/>
            <person name="Larsen P.A."/>
            <person name="Fountain-Jones N.M."/>
            <person name="Garbe J.R."/>
            <person name="Macchietto M.G."/>
            <person name="Kania S.A."/>
            <person name="Gerhold R.W."/>
            <person name="Richards J.E."/>
            <person name="Wolf T.M."/>
        </authorList>
    </citation>
    <scope>NUCLEOTIDE SEQUENCE</scope>
    <source>
        <strain evidence="1">MNPRO001-30</strain>
        <tissue evidence="1">Meninges</tissue>
    </source>
</reference>
<organism evidence="1 2">
    <name type="scientific">Parelaphostrongylus tenuis</name>
    <name type="common">Meningeal worm</name>
    <dbReference type="NCBI Taxonomy" id="148309"/>
    <lineage>
        <taxon>Eukaryota</taxon>
        <taxon>Metazoa</taxon>
        <taxon>Ecdysozoa</taxon>
        <taxon>Nematoda</taxon>
        <taxon>Chromadorea</taxon>
        <taxon>Rhabditida</taxon>
        <taxon>Rhabditina</taxon>
        <taxon>Rhabditomorpha</taxon>
        <taxon>Strongyloidea</taxon>
        <taxon>Metastrongylidae</taxon>
        <taxon>Parelaphostrongylus</taxon>
    </lineage>
</organism>
<sequence>MRRESLPPLLSPLPTSPVHKLSNLFVSIFGKVPINDARKKWSATYSKLLELSQLLEKNETLPGAKVYSTRVYDLVMDNDQNEQKNYTQVLELSSATVNHGCNLRSRTETRLKPSKHGD</sequence>
<proteinExistence type="predicted"/>
<dbReference type="Proteomes" id="UP001196413">
    <property type="component" value="Unassembled WGS sequence"/>
</dbReference>
<protein>
    <submittedName>
        <fullName evidence="1">Uncharacterized protein</fullName>
    </submittedName>
</protein>